<comment type="caution">
    <text evidence="1">The sequence shown here is derived from an EMBL/GenBank/DDBJ whole genome shotgun (WGS) entry which is preliminary data.</text>
</comment>
<name>A0A9Q3EUW3_9BASI</name>
<sequence>MPTIPYAYPGSLRFTCKILMHVQAPNNSNNCLCQGSLATAPTLPYVGAGTQHFTPKSLHLCRFLTIQKIAYARAGFQQFTRKSLRLYRFPMLHTQNPDGCTGCQHFRPFLRPGKPPKNSKNFLHD</sequence>
<evidence type="ECO:0000313" key="2">
    <source>
        <dbReference type="Proteomes" id="UP000765509"/>
    </source>
</evidence>
<dbReference type="AlphaFoldDB" id="A0A9Q3EUW3"/>
<protein>
    <submittedName>
        <fullName evidence="1">Uncharacterized protein</fullName>
    </submittedName>
</protein>
<keyword evidence="2" id="KW-1185">Reference proteome</keyword>
<organism evidence="1 2">
    <name type="scientific">Austropuccinia psidii MF-1</name>
    <dbReference type="NCBI Taxonomy" id="1389203"/>
    <lineage>
        <taxon>Eukaryota</taxon>
        <taxon>Fungi</taxon>
        <taxon>Dikarya</taxon>
        <taxon>Basidiomycota</taxon>
        <taxon>Pucciniomycotina</taxon>
        <taxon>Pucciniomycetes</taxon>
        <taxon>Pucciniales</taxon>
        <taxon>Sphaerophragmiaceae</taxon>
        <taxon>Austropuccinia</taxon>
    </lineage>
</organism>
<dbReference type="Proteomes" id="UP000765509">
    <property type="component" value="Unassembled WGS sequence"/>
</dbReference>
<dbReference type="EMBL" id="AVOT02033551">
    <property type="protein sequence ID" value="MBW0527464.1"/>
    <property type="molecule type" value="Genomic_DNA"/>
</dbReference>
<proteinExistence type="predicted"/>
<reference evidence="1" key="1">
    <citation type="submission" date="2021-03" db="EMBL/GenBank/DDBJ databases">
        <title>Draft genome sequence of rust myrtle Austropuccinia psidii MF-1, a brazilian biotype.</title>
        <authorList>
            <person name="Quecine M.C."/>
            <person name="Pachon D.M.R."/>
            <person name="Bonatelli M.L."/>
            <person name="Correr F.H."/>
            <person name="Franceschini L.M."/>
            <person name="Leite T.F."/>
            <person name="Margarido G.R.A."/>
            <person name="Almeida C.A."/>
            <person name="Ferrarezi J.A."/>
            <person name="Labate C.A."/>
        </authorList>
    </citation>
    <scope>NUCLEOTIDE SEQUENCE</scope>
    <source>
        <strain evidence="1">MF-1</strain>
    </source>
</reference>
<gene>
    <name evidence="1" type="ORF">O181_067179</name>
</gene>
<evidence type="ECO:0000313" key="1">
    <source>
        <dbReference type="EMBL" id="MBW0527464.1"/>
    </source>
</evidence>
<accession>A0A9Q3EUW3</accession>